<feature type="compositionally biased region" description="Basic and acidic residues" evidence="1">
    <location>
        <begin position="170"/>
        <end position="184"/>
    </location>
</feature>
<feature type="region of interest" description="Disordered" evidence="1">
    <location>
        <begin position="330"/>
        <end position="357"/>
    </location>
</feature>
<dbReference type="KEGG" id="tva:4766005"/>
<dbReference type="InParanoid" id="A2EGX4"/>
<evidence type="ECO:0000313" key="3">
    <source>
        <dbReference type="Proteomes" id="UP000001542"/>
    </source>
</evidence>
<dbReference type="OMA" id="HECIAYI"/>
<reference evidence="2" key="2">
    <citation type="journal article" date="2007" name="Science">
        <title>Draft genome sequence of the sexually transmitted pathogen Trichomonas vaginalis.</title>
        <authorList>
            <person name="Carlton J.M."/>
            <person name="Hirt R.P."/>
            <person name="Silva J.C."/>
            <person name="Delcher A.L."/>
            <person name="Schatz M."/>
            <person name="Zhao Q."/>
            <person name="Wortman J.R."/>
            <person name="Bidwell S.L."/>
            <person name="Alsmark U.C.M."/>
            <person name="Besteiro S."/>
            <person name="Sicheritz-Ponten T."/>
            <person name="Noel C.J."/>
            <person name="Dacks J.B."/>
            <person name="Foster P.G."/>
            <person name="Simillion C."/>
            <person name="Van de Peer Y."/>
            <person name="Miranda-Saavedra D."/>
            <person name="Barton G.J."/>
            <person name="Westrop G.D."/>
            <person name="Mueller S."/>
            <person name="Dessi D."/>
            <person name="Fiori P.L."/>
            <person name="Ren Q."/>
            <person name="Paulsen I."/>
            <person name="Zhang H."/>
            <person name="Bastida-Corcuera F.D."/>
            <person name="Simoes-Barbosa A."/>
            <person name="Brown M.T."/>
            <person name="Hayes R.D."/>
            <person name="Mukherjee M."/>
            <person name="Okumura C.Y."/>
            <person name="Schneider R."/>
            <person name="Smith A.J."/>
            <person name="Vanacova S."/>
            <person name="Villalvazo M."/>
            <person name="Haas B.J."/>
            <person name="Pertea M."/>
            <person name="Feldblyum T.V."/>
            <person name="Utterback T.R."/>
            <person name="Shu C.L."/>
            <person name="Osoegawa K."/>
            <person name="de Jong P.J."/>
            <person name="Hrdy I."/>
            <person name="Horvathova L."/>
            <person name="Zubacova Z."/>
            <person name="Dolezal P."/>
            <person name="Malik S.B."/>
            <person name="Logsdon J.M. Jr."/>
            <person name="Henze K."/>
            <person name="Gupta A."/>
            <person name="Wang C.C."/>
            <person name="Dunne R.L."/>
            <person name="Upcroft J.A."/>
            <person name="Upcroft P."/>
            <person name="White O."/>
            <person name="Salzberg S.L."/>
            <person name="Tang P."/>
            <person name="Chiu C.-H."/>
            <person name="Lee Y.-S."/>
            <person name="Embley T.M."/>
            <person name="Coombs G.H."/>
            <person name="Mottram J.C."/>
            <person name="Tachezy J."/>
            <person name="Fraser-Liggett C.M."/>
            <person name="Johnson P.J."/>
        </authorList>
    </citation>
    <scope>NUCLEOTIDE SEQUENCE [LARGE SCALE GENOMIC DNA]</scope>
    <source>
        <strain evidence="2">G3</strain>
    </source>
</reference>
<feature type="compositionally biased region" description="Low complexity" evidence="1">
    <location>
        <begin position="412"/>
        <end position="423"/>
    </location>
</feature>
<feature type="compositionally biased region" description="Polar residues" evidence="1">
    <location>
        <begin position="390"/>
        <end position="411"/>
    </location>
</feature>
<organism evidence="2 3">
    <name type="scientific">Trichomonas vaginalis (strain ATCC PRA-98 / G3)</name>
    <dbReference type="NCBI Taxonomy" id="412133"/>
    <lineage>
        <taxon>Eukaryota</taxon>
        <taxon>Metamonada</taxon>
        <taxon>Parabasalia</taxon>
        <taxon>Trichomonadida</taxon>
        <taxon>Trichomonadidae</taxon>
        <taxon>Trichomonas</taxon>
    </lineage>
</organism>
<keyword evidence="3" id="KW-1185">Reference proteome</keyword>
<dbReference type="VEuPathDB" id="TrichDB:TVAG_497320"/>
<proteinExistence type="predicted"/>
<feature type="compositionally biased region" description="Basic residues" evidence="1">
    <location>
        <begin position="431"/>
        <end position="440"/>
    </location>
</feature>
<name>A2EGX4_TRIV3</name>
<dbReference type="STRING" id="5722.A2EGX4"/>
<sequence length="440" mass="53732">MQTSYLCSLAYYDLILFQISINKCLDLFDQVHKIIVDGQIQHECIAYIRTIWNQQQQHRQNITALKKQKDPELAAPELERQLRESFLVAHLRSVVEHVYRTKDSAVMADLQKKLQEEQARVIKQPVDDSWMEEAAAANKPKLSNKQKQRMEKQKEPKEEEIKPQKVYAKSVEKSEKQRRIEEKKKLKKQIEMENRRKEFMLQRQKELEQEKEQRILEEKQKEIELKKKQEIEENRRRELEEQRRKEEELKRQKEMELQRQREIEERRLKLEEERKRQKELELQRQREMEERKQREIERQKELERQMELQRLEEERQKELKRQIESIGTEKTEVVKEPKKRGIRNLLRNPNRMRQTAPLNIIQPEPQLPDIMEPFDLEKNMLMRRQEQLSEMKSNSFEPFQSENMVNTTGVVEQQSEQNQEWQSTLEQLAAPRRRRGNKRI</sequence>
<dbReference type="Proteomes" id="UP000001542">
    <property type="component" value="Unassembled WGS sequence"/>
</dbReference>
<dbReference type="VEuPathDB" id="TrichDB:TVAGG3_0803470"/>
<feature type="region of interest" description="Disordered" evidence="1">
    <location>
        <begin position="134"/>
        <end position="184"/>
    </location>
</feature>
<dbReference type="RefSeq" id="XP_001320331.1">
    <property type="nucleotide sequence ID" value="XM_001320296.1"/>
</dbReference>
<gene>
    <name evidence="2" type="ORF">TVAG_497320</name>
</gene>
<accession>A2EGX4</accession>
<protein>
    <submittedName>
        <fullName evidence="2">Uncharacterized protein</fullName>
    </submittedName>
</protein>
<feature type="compositionally biased region" description="Basic and acidic residues" evidence="1">
    <location>
        <begin position="148"/>
        <end position="163"/>
    </location>
</feature>
<feature type="region of interest" description="Disordered" evidence="1">
    <location>
        <begin position="388"/>
        <end position="440"/>
    </location>
</feature>
<feature type="region of interest" description="Disordered" evidence="1">
    <location>
        <begin position="234"/>
        <end position="258"/>
    </location>
</feature>
<feature type="region of interest" description="Disordered" evidence="1">
    <location>
        <begin position="273"/>
        <end position="297"/>
    </location>
</feature>
<reference evidence="2" key="1">
    <citation type="submission" date="2006-10" db="EMBL/GenBank/DDBJ databases">
        <authorList>
            <person name="Amadeo P."/>
            <person name="Zhao Q."/>
            <person name="Wortman J."/>
            <person name="Fraser-Liggett C."/>
            <person name="Carlton J."/>
        </authorList>
    </citation>
    <scope>NUCLEOTIDE SEQUENCE</scope>
    <source>
        <strain evidence="2">G3</strain>
    </source>
</reference>
<evidence type="ECO:0000313" key="2">
    <source>
        <dbReference type="EMBL" id="EAY08108.1"/>
    </source>
</evidence>
<dbReference type="AlphaFoldDB" id="A2EGX4"/>
<evidence type="ECO:0000256" key="1">
    <source>
        <dbReference type="SAM" id="MobiDB-lite"/>
    </source>
</evidence>
<dbReference type="EMBL" id="DS113385">
    <property type="protein sequence ID" value="EAY08108.1"/>
    <property type="molecule type" value="Genomic_DNA"/>
</dbReference>